<dbReference type="InterPro" id="IPR014710">
    <property type="entry name" value="RmlC-like_jellyroll"/>
</dbReference>
<keyword evidence="9" id="KW-1185">Reference proteome</keyword>
<organism evidence="8 9">
    <name type="scientific">Desmophyllum pertusum</name>
    <dbReference type="NCBI Taxonomy" id="174260"/>
    <lineage>
        <taxon>Eukaryota</taxon>
        <taxon>Metazoa</taxon>
        <taxon>Cnidaria</taxon>
        <taxon>Anthozoa</taxon>
        <taxon>Hexacorallia</taxon>
        <taxon>Scleractinia</taxon>
        <taxon>Caryophylliina</taxon>
        <taxon>Caryophylliidae</taxon>
        <taxon>Desmophyllum</taxon>
    </lineage>
</organism>
<comment type="catalytic activity">
    <reaction evidence="7">
        <text>(2S)-4-acetamido-2-aminobutanoate = L-ectoine + H2O</text>
        <dbReference type="Rhea" id="RHEA:17281"/>
        <dbReference type="ChEBI" id="CHEBI:15377"/>
        <dbReference type="ChEBI" id="CHEBI:58515"/>
        <dbReference type="ChEBI" id="CHEBI:58929"/>
        <dbReference type="EC" id="4.2.1.108"/>
    </reaction>
</comment>
<protein>
    <recommendedName>
        <fullName evidence="4">L-ectoine synthase</fullName>
        <ecNumber evidence="3">4.2.1.108</ecNumber>
    </recommendedName>
    <alternativeName>
        <fullName evidence="6">N-acetyldiaminobutyrate dehydratase</fullName>
    </alternativeName>
</protein>
<evidence type="ECO:0000256" key="4">
    <source>
        <dbReference type="ARBA" id="ARBA00019707"/>
    </source>
</evidence>
<dbReference type="Pfam" id="PF06339">
    <property type="entry name" value="Ectoine_synth"/>
    <property type="match status" value="1"/>
</dbReference>
<dbReference type="AlphaFoldDB" id="A0A9X0D444"/>
<keyword evidence="5" id="KW-0456">Lyase</keyword>
<dbReference type="OrthoDB" id="9981529at2759"/>
<evidence type="ECO:0000313" key="9">
    <source>
        <dbReference type="Proteomes" id="UP001163046"/>
    </source>
</evidence>
<dbReference type="GO" id="GO:0033990">
    <property type="term" value="F:ectoine synthase activity"/>
    <property type="evidence" value="ECO:0007669"/>
    <property type="project" value="UniProtKB-EC"/>
</dbReference>
<dbReference type="GO" id="GO:0019491">
    <property type="term" value="P:ectoine biosynthetic process"/>
    <property type="evidence" value="ECO:0007669"/>
    <property type="project" value="InterPro"/>
</dbReference>
<dbReference type="PANTHER" id="PTHR39289:SF1">
    <property type="entry name" value="L-ECTOINE SYNTHASE"/>
    <property type="match status" value="1"/>
</dbReference>
<accession>A0A9X0D444</accession>
<dbReference type="PANTHER" id="PTHR39289">
    <property type="match status" value="1"/>
</dbReference>
<evidence type="ECO:0000256" key="6">
    <source>
        <dbReference type="ARBA" id="ARBA00033271"/>
    </source>
</evidence>
<dbReference type="Proteomes" id="UP001163046">
    <property type="component" value="Unassembled WGS sequence"/>
</dbReference>
<reference evidence="8" key="1">
    <citation type="submission" date="2023-01" db="EMBL/GenBank/DDBJ databases">
        <title>Genome assembly of the deep-sea coral Lophelia pertusa.</title>
        <authorList>
            <person name="Herrera S."/>
            <person name="Cordes E."/>
        </authorList>
    </citation>
    <scope>NUCLEOTIDE SEQUENCE</scope>
    <source>
        <strain evidence="8">USNM1676648</strain>
        <tissue evidence="8">Polyp</tissue>
    </source>
</reference>
<evidence type="ECO:0000256" key="7">
    <source>
        <dbReference type="ARBA" id="ARBA00048714"/>
    </source>
</evidence>
<name>A0A9X0D444_9CNID</name>
<dbReference type="Gene3D" id="2.60.120.10">
    <property type="entry name" value="Jelly Rolls"/>
    <property type="match status" value="2"/>
</dbReference>
<sequence length="245" mass="27554">MKVRIANDLPIVPLGSGSLLGKVLVSLEDNVGFAMYEFCAKAGEEVKFVAFHPSHNHVYYCIEGRCTVYRDETEELPFTADHMLALPSENSVRAKVQEPIRIVAVSVPRDPSMSPMPLFMKSLSEVNDSDRNVSFERGYSRRFLAAPDGFNISFHNTLCLSHFNKHLQYVNNAEVIYFIKGQGEYIWENGQQQQEFDSEKDHGTLFLTAHDAHEVKIGASDSIAICLFFPPLKGNERLKADGSSY</sequence>
<dbReference type="EC" id="4.2.1.108" evidence="3"/>
<evidence type="ECO:0000313" key="8">
    <source>
        <dbReference type="EMBL" id="KAJ7385003.1"/>
    </source>
</evidence>
<evidence type="ECO:0000256" key="2">
    <source>
        <dbReference type="ARBA" id="ARBA00009637"/>
    </source>
</evidence>
<evidence type="ECO:0000256" key="5">
    <source>
        <dbReference type="ARBA" id="ARBA00023239"/>
    </source>
</evidence>
<dbReference type="InterPro" id="IPR010462">
    <property type="entry name" value="Ectoine_synth"/>
</dbReference>
<comment type="pathway">
    <text evidence="1">Amine and polyamine biosynthesis; ectoine biosynthesis; L-ectoine from L-aspartate 4-semialdehyde: step 3/3.</text>
</comment>
<dbReference type="SUPFAM" id="SSF51182">
    <property type="entry name" value="RmlC-like cupins"/>
    <property type="match status" value="2"/>
</dbReference>
<gene>
    <name evidence="8" type="ORF">OS493_018692</name>
</gene>
<proteinExistence type="inferred from homology"/>
<dbReference type="InterPro" id="IPR011051">
    <property type="entry name" value="RmlC_Cupin_sf"/>
</dbReference>
<dbReference type="EMBL" id="MU825883">
    <property type="protein sequence ID" value="KAJ7385003.1"/>
    <property type="molecule type" value="Genomic_DNA"/>
</dbReference>
<comment type="similarity">
    <text evidence="2">Belongs to the ectoine synthase family.</text>
</comment>
<comment type="caution">
    <text evidence="8">The sequence shown here is derived from an EMBL/GenBank/DDBJ whole genome shotgun (WGS) entry which is preliminary data.</text>
</comment>
<evidence type="ECO:0000256" key="1">
    <source>
        <dbReference type="ARBA" id="ARBA00005181"/>
    </source>
</evidence>
<evidence type="ECO:0000256" key="3">
    <source>
        <dbReference type="ARBA" id="ARBA00013192"/>
    </source>
</evidence>